<keyword evidence="3" id="KW-1185">Reference proteome</keyword>
<dbReference type="RefSeq" id="WP_115308392.1">
    <property type="nucleotide sequence ID" value="NZ_UGJJ01000002.1"/>
</dbReference>
<dbReference type="PANTHER" id="PTHR33434:SF2">
    <property type="entry name" value="FATTY ACID-BINDING PROTEIN TM_1468"/>
    <property type="match status" value="1"/>
</dbReference>
<protein>
    <submittedName>
        <fullName evidence="2">EDD domain protein, DegV family</fullName>
    </submittedName>
</protein>
<name>A0A377R1U0_9NEIS</name>
<evidence type="ECO:0000256" key="1">
    <source>
        <dbReference type="ARBA" id="ARBA00023121"/>
    </source>
</evidence>
<dbReference type="NCBIfam" id="TIGR00762">
    <property type="entry name" value="DegV"/>
    <property type="match status" value="1"/>
</dbReference>
<sequence length="294" mass="31947">MPDNPNAPPVRCAVVSTSTGSLDELSAQDDLLYILRLNIHMDGLVYADGYDLHPEAFYLWQADNPEGQASTSPPAESVVRDLFKEIIDLGYSEIIVTTLSGRLSGTVDTVRKVAAEMARDIQTYIVDTGTVCIPEGHFALEAVRLLRQGFAAADVAEHLERLKPSAEIVFSVSSLRHLRRLHHLNTTEKFFAGLLDLKPVLRFHDGQFSRAGIGMGRKTEDTLDALADTAAQAAQAKPVRLYGLYGSDLGLYERLAEKLHSKTGITPAAFPISPVIGAHIGADAVGVCWVDEPL</sequence>
<accession>A0A377R1U0</accession>
<dbReference type="PROSITE" id="PS51482">
    <property type="entry name" value="DEGV"/>
    <property type="match status" value="1"/>
</dbReference>
<keyword evidence="1" id="KW-0446">Lipid-binding</keyword>
<organism evidence="2 3">
    <name type="scientific">Kingella potus</name>
    <dbReference type="NCBI Taxonomy" id="265175"/>
    <lineage>
        <taxon>Bacteria</taxon>
        <taxon>Pseudomonadati</taxon>
        <taxon>Pseudomonadota</taxon>
        <taxon>Betaproteobacteria</taxon>
        <taxon>Neisseriales</taxon>
        <taxon>Neisseriaceae</taxon>
        <taxon>Kingella</taxon>
    </lineage>
</organism>
<dbReference type="Gene3D" id="3.40.50.10170">
    <property type="match status" value="1"/>
</dbReference>
<evidence type="ECO:0000313" key="3">
    <source>
        <dbReference type="Proteomes" id="UP000254293"/>
    </source>
</evidence>
<dbReference type="InterPro" id="IPR003797">
    <property type="entry name" value="DegV"/>
</dbReference>
<dbReference type="InterPro" id="IPR043168">
    <property type="entry name" value="DegV_C"/>
</dbReference>
<dbReference type="OrthoDB" id="9781230at2"/>
<dbReference type="GO" id="GO:0008289">
    <property type="term" value="F:lipid binding"/>
    <property type="evidence" value="ECO:0007669"/>
    <property type="project" value="UniProtKB-KW"/>
</dbReference>
<dbReference type="Pfam" id="PF02645">
    <property type="entry name" value="DegV"/>
    <property type="match status" value="1"/>
</dbReference>
<proteinExistence type="predicted"/>
<dbReference type="InterPro" id="IPR050270">
    <property type="entry name" value="DegV_domain_contain"/>
</dbReference>
<reference evidence="2 3" key="1">
    <citation type="submission" date="2018-06" db="EMBL/GenBank/DDBJ databases">
        <authorList>
            <consortium name="Pathogen Informatics"/>
            <person name="Doyle S."/>
        </authorList>
    </citation>
    <scope>NUCLEOTIDE SEQUENCE [LARGE SCALE GENOMIC DNA]</scope>
    <source>
        <strain evidence="2 3">NCTC13336</strain>
    </source>
</reference>
<dbReference type="Proteomes" id="UP000254293">
    <property type="component" value="Unassembled WGS sequence"/>
</dbReference>
<dbReference type="PANTHER" id="PTHR33434">
    <property type="entry name" value="DEGV DOMAIN-CONTAINING PROTEIN DR_1986-RELATED"/>
    <property type="match status" value="1"/>
</dbReference>
<dbReference type="SUPFAM" id="SSF82549">
    <property type="entry name" value="DAK1/DegV-like"/>
    <property type="match status" value="1"/>
</dbReference>
<gene>
    <name evidence="2" type="primary">degV</name>
    <name evidence="2" type="ORF">NCTC13336_01347</name>
</gene>
<dbReference type="Gene3D" id="3.30.1180.10">
    <property type="match status" value="1"/>
</dbReference>
<dbReference type="EMBL" id="UGJJ01000002">
    <property type="protein sequence ID" value="STR02471.1"/>
    <property type="molecule type" value="Genomic_DNA"/>
</dbReference>
<dbReference type="AlphaFoldDB" id="A0A377R1U0"/>
<evidence type="ECO:0000313" key="2">
    <source>
        <dbReference type="EMBL" id="STR02471.1"/>
    </source>
</evidence>